<evidence type="ECO:0000256" key="1">
    <source>
        <dbReference type="ARBA" id="ARBA00022527"/>
    </source>
</evidence>
<organism evidence="7 8">
    <name type="scientific">Gracilibacillus xinjiangensis</name>
    <dbReference type="NCBI Taxonomy" id="1193282"/>
    <lineage>
        <taxon>Bacteria</taxon>
        <taxon>Bacillati</taxon>
        <taxon>Bacillota</taxon>
        <taxon>Bacilli</taxon>
        <taxon>Bacillales</taxon>
        <taxon>Bacillaceae</taxon>
        <taxon>Gracilibacillus</taxon>
    </lineage>
</organism>
<reference evidence="8" key="1">
    <citation type="journal article" date="2019" name="Int. J. Syst. Evol. Microbiol.">
        <title>The Global Catalogue of Microorganisms (GCM) 10K type strain sequencing project: providing services to taxonomists for standard genome sequencing and annotation.</title>
        <authorList>
            <consortium name="The Broad Institute Genomics Platform"/>
            <consortium name="The Broad Institute Genome Sequencing Center for Infectious Disease"/>
            <person name="Wu L."/>
            <person name="Ma J."/>
        </authorList>
    </citation>
    <scope>NUCLEOTIDE SEQUENCE [LARGE SCALE GENOMIC DNA]</scope>
    <source>
        <strain evidence="8">CCUG 37865</strain>
    </source>
</reference>
<gene>
    <name evidence="7" type="ORF">ACFOY7_00920</name>
</gene>
<keyword evidence="2" id="KW-0808">Transferase</keyword>
<name>A0ABV8WP83_9BACI</name>
<accession>A0ABV8WP83</accession>
<dbReference type="RefSeq" id="WP_390248453.1">
    <property type="nucleotide sequence ID" value="NZ_JBHSDT010000001.1"/>
</dbReference>
<dbReference type="Pfam" id="PF13581">
    <property type="entry name" value="HATPase_c_2"/>
    <property type="match status" value="1"/>
</dbReference>
<evidence type="ECO:0000313" key="7">
    <source>
        <dbReference type="EMBL" id="MFC4401660.1"/>
    </source>
</evidence>
<sequence length="303" mass="34450">MNRLLTKILSISPEKQKKVPTQTLPPLAQIASFKEVHNRSLIAWVVYRMADLAEMDYKNKESLFFHSFSNSTIDKIPDEKARQLFQLARLGVNWLQNNEVIEERLKDLPISRKYRETFTRVLSELHNESIFEQVSVDTKKMEWEVYRDVIYAATNGSFLLIDQGEVKQYKQGEILTEVLIQERGDVPKARNAAKEAFTKIGLKSSKILSYNLIISEAVTNILKHAENGKMCILSEEDIIRVVIKDKGPGFPMKILPKATLMAGFSMKESLGHGFTLMMKIAKQVILETSSSGSTLILILDGKE</sequence>
<dbReference type="CDD" id="cd16936">
    <property type="entry name" value="HATPase_RsbW-like"/>
    <property type="match status" value="1"/>
</dbReference>
<feature type="domain" description="Histidine kinase/HSP90-like ATPase" evidence="6">
    <location>
        <begin position="185"/>
        <end position="298"/>
    </location>
</feature>
<dbReference type="PANTHER" id="PTHR35526">
    <property type="entry name" value="ANTI-SIGMA-F FACTOR RSBW-RELATED"/>
    <property type="match status" value="1"/>
</dbReference>
<evidence type="ECO:0000313" key="8">
    <source>
        <dbReference type="Proteomes" id="UP001595882"/>
    </source>
</evidence>
<dbReference type="SUPFAM" id="SSF55874">
    <property type="entry name" value="ATPase domain of HSP90 chaperone/DNA topoisomerase II/histidine kinase"/>
    <property type="match status" value="1"/>
</dbReference>
<comment type="caution">
    <text evidence="7">The sequence shown here is derived from an EMBL/GenBank/DDBJ whole genome shotgun (WGS) entry which is preliminary data.</text>
</comment>
<dbReference type="InterPro" id="IPR036890">
    <property type="entry name" value="HATPase_C_sf"/>
</dbReference>
<keyword evidence="1" id="KW-0723">Serine/threonine-protein kinase</keyword>
<dbReference type="PANTHER" id="PTHR35526:SF3">
    <property type="entry name" value="ANTI-SIGMA-F FACTOR RSBW"/>
    <property type="match status" value="1"/>
</dbReference>
<evidence type="ECO:0000256" key="3">
    <source>
        <dbReference type="ARBA" id="ARBA00022741"/>
    </source>
</evidence>
<keyword evidence="4" id="KW-0418">Kinase</keyword>
<dbReference type="EMBL" id="JBHSDT010000001">
    <property type="protein sequence ID" value="MFC4401660.1"/>
    <property type="molecule type" value="Genomic_DNA"/>
</dbReference>
<evidence type="ECO:0000256" key="4">
    <source>
        <dbReference type="ARBA" id="ARBA00022777"/>
    </source>
</evidence>
<keyword evidence="8" id="KW-1185">Reference proteome</keyword>
<proteinExistence type="predicted"/>
<dbReference type="Proteomes" id="UP001595882">
    <property type="component" value="Unassembled WGS sequence"/>
</dbReference>
<dbReference type="GO" id="GO:0005524">
    <property type="term" value="F:ATP binding"/>
    <property type="evidence" value="ECO:0007669"/>
    <property type="project" value="UniProtKB-KW"/>
</dbReference>
<dbReference type="Gene3D" id="3.30.565.10">
    <property type="entry name" value="Histidine kinase-like ATPase, C-terminal domain"/>
    <property type="match status" value="1"/>
</dbReference>
<protein>
    <submittedName>
        <fullName evidence="7">ATP-binding protein</fullName>
    </submittedName>
</protein>
<keyword evidence="3" id="KW-0547">Nucleotide-binding</keyword>
<keyword evidence="5 7" id="KW-0067">ATP-binding</keyword>
<evidence type="ECO:0000256" key="5">
    <source>
        <dbReference type="ARBA" id="ARBA00022840"/>
    </source>
</evidence>
<evidence type="ECO:0000259" key="6">
    <source>
        <dbReference type="Pfam" id="PF13581"/>
    </source>
</evidence>
<dbReference type="InterPro" id="IPR003594">
    <property type="entry name" value="HATPase_dom"/>
</dbReference>
<evidence type="ECO:0000256" key="2">
    <source>
        <dbReference type="ARBA" id="ARBA00022679"/>
    </source>
</evidence>
<dbReference type="InterPro" id="IPR050267">
    <property type="entry name" value="Anti-sigma-factor_SerPK"/>
</dbReference>